<proteinExistence type="predicted"/>
<evidence type="ECO:0000313" key="3">
    <source>
        <dbReference type="EMBL" id="OLR55837.1"/>
    </source>
</evidence>
<evidence type="ECO:0000256" key="2">
    <source>
        <dbReference type="SAM" id="Phobius"/>
    </source>
</evidence>
<accession>A0A1Q9JI89</accession>
<keyword evidence="2" id="KW-1133">Transmembrane helix</keyword>
<dbReference type="OrthoDB" id="9965723at2"/>
<gene>
    <name evidence="3" type="ORF">BHK98_07055</name>
</gene>
<keyword evidence="2" id="KW-0472">Membrane</keyword>
<protein>
    <submittedName>
        <fullName evidence="3">Uncharacterized protein</fullName>
    </submittedName>
</protein>
<keyword evidence="2" id="KW-0812">Transmembrane</keyword>
<reference evidence="3 4" key="1">
    <citation type="journal article" date="2016" name="Appl. Environ. Microbiol.">
        <title>Function and Phylogeny of Bacterial Butyryl Coenzyme A:Acetate Transferases and Their Diversity in the Proximal Colon of Swine.</title>
        <authorList>
            <person name="Trachsel J."/>
            <person name="Bayles D.O."/>
            <person name="Looft T."/>
            <person name="Levine U.Y."/>
            <person name="Allen H.K."/>
        </authorList>
    </citation>
    <scope>NUCLEOTIDE SEQUENCE [LARGE SCALE GENOMIC DNA]</scope>
    <source>
        <strain evidence="3 4">68-3-10</strain>
    </source>
</reference>
<comment type="caution">
    <text evidence="3">The sequence shown here is derived from an EMBL/GenBank/DDBJ whole genome shotgun (WGS) entry which is preliminary data.</text>
</comment>
<evidence type="ECO:0000256" key="1">
    <source>
        <dbReference type="SAM" id="MobiDB-lite"/>
    </source>
</evidence>
<feature type="region of interest" description="Disordered" evidence="1">
    <location>
        <begin position="107"/>
        <end position="145"/>
    </location>
</feature>
<sequence length="145" mass="16582">MMRVANKGHDEALLTNRDVVRGDRKMIDITTAFFDILILAGFALLMFLITRIYKKITGKDLDFSKTSADFEKERQERDTGQKKAGLAERYLNDDKLTKRWQNAQDMKLANEGKLPVGNKEDRFHLTPSDRDVASESTKENNAENA</sequence>
<feature type="compositionally biased region" description="Basic and acidic residues" evidence="1">
    <location>
        <begin position="118"/>
        <end position="145"/>
    </location>
</feature>
<organism evidence="3 4">
    <name type="scientific">Hornefia porci</name>
    <dbReference type="NCBI Taxonomy" id="2652292"/>
    <lineage>
        <taxon>Bacteria</taxon>
        <taxon>Bacillati</taxon>
        <taxon>Bacillota</taxon>
        <taxon>Clostridia</taxon>
        <taxon>Peptostreptococcales</taxon>
        <taxon>Anaerovoracaceae</taxon>
        <taxon>Hornefia</taxon>
    </lineage>
</organism>
<dbReference type="Proteomes" id="UP000187404">
    <property type="component" value="Unassembled WGS sequence"/>
</dbReference>
<dbReference type="EMBL" id="MJIE01000001">
    <property type="protein sequence ID" value="OLR55837.1"/>
    <property type="molecule type" value="Genomic_DNA"/>
</dbReference>
<name>A0A1Q9JI89_9FIRM</name>
<keyword evidence="4" id="KW-1185">Reference proteome</keyword>
<dbReference type="AlphaFoldDB" id="A0A1Q9JI89"/>
<evidence type="ECO:0000313" key="4">
    <source>
        <dbReference type="Proteomes" id="UP000187404"/>
    </source>
</evidence>
<feature type="transmembrane region" description="Helical" evidence="2">
    <location>
        <begin position="29"/>
        <end position="49"/>
    </location>
</feature>